<reference evidence="5" key="1">
    <citation type="journal article" date="2019" name="Curr. Biol.">
        <title>Genome Sequence of Striga asiatica Provides Insight into the Evolution of Plant Parasitism.</title>
        <authorList>
            <person name="Yoshida S."/>
            <person name="Kim S."/>
            <person name="Wafula E.K."/>
            <person name="Tanskanen J."/>
            <person name="Kim Y.M."/>
            <person name="Honaas L."/>
            <person name="Yang Z."/>
            <person name="Spallek T."/>
            <person name="Conn C.E."/>
            <person name="Ichihashi Y."/>
            <person name="Cheong K."/>
            <person name="Cui S."/>
            <person name="Der J.P."/>
            <person name="Gundlach H."/>
            <person name="Jiao Y."/>
            <person name="Hori C."/>
            <person name="Ishida J.K."/>
            <person name="Kasahara H."/>
            <person name="Kiba T."/>
            <person name="Kim M.S."/>
            <person name="Koo N."/>
            <person name="Laohavisit A."/>
            <person name="Lee Y.H."/>
            <person name="Lumba S."/>
            <person name="McCourt P."/>
            <person name="Mortimer J.C."/>
            <person name="Mutuku J.M."/>
            <person name="Nomura T."/>
            <person name="Sasaki-Sekimoto Y."/>
            <person name="Seto Y."/>
            <person name="Wang Y."/>
            <person name="Wakatake T."/>
            <person name="Sakakibara H."/>
            <person name="Demura T."/>
            <person name="Yamaguchi S."/>
            <person name="Yoneyama K."/>
            <person name="Manabe R.I."/>
            <person name="Nelson D.C."/>
            <person name="Schulman A.H."/>
            <person name="Timko M.P."/>
            <person name="dePamphilis C.W."/>
            <person name="Choi D."/>
            <person name="Shirasu K."/>
        </authorList>
    </citation>
    <scope>NUCLEOTIDE SEQUENCE [LARGE SCALE GENOMIC DNA]</scope>
    <source>
        <strain evidence="5">cv. UVA1</strain>
    </source>
</reference>
<dbReference type="AlphaFoldDB" id="A0A5A7PJA6"/>
<protein>
    <submittedName>
        <fullName evidence="4">HXXXD-type acyl-transferase family protein</fullName>
    </submittedName>
</protein>
<name>A0A5A7PJA6_STRAF</name>
<dbReference type="Pfam" id="PF02458">
    <property type="entry name" value="Transferase"/>
    <property type="match status" value="1"/>
</dbReference>
<proteinExistence type="inferred from homology"/>
<dbReference type="PANTHER" id="PTHR31623:SF105">
    <property type="entry name" value="VINORINE SYNTHASE-LIKE"/>
    <property type="match status" value="1"/>
</dbReference>
<dbReference type="Gene3D" id="3.30.559.10">
    <property type="entry name" value="Chloramphenicol acetyltransferase-like domain"/>
    <property type="match status" value="2"/>
</dbReference>
<keyword evidence="2 4" id="KW-0808">Transferase</keyword>
<evidence type="ECO:0000313" key="5">
    <source>
        <dbReference type="Proteomes" id="UP000325081"/>
    </source>
</evidence>
<comment type="similarity">
    <text evidence="1">Belongs to the plant acyltransferase family.</text>
</comment>
<sequence>MSNMKIEVLSKELIKPSIPTPTHLRDFKLSFIDERIPTSYMPLILYYKFGVDKDIKQSEMCRRLKNSLSEALVRFYPLAGRMHGQASVKCNDDGILYIEAKAEGKNISDIVKSMDSRDLDRLVPFESNGCVSGAEEQLAVQVTLFTCGGLAIGICLSHRIADICTLDSFIKCWVALASSEARGHPISPVFNSATLFPPRNTPDFRPNFRSPAVQPMRSAKPVMRRFVFTPKAINALKLLATEGSSANEKPTRVEVLTAFLWSRCLAAKRIIGGKPVRSVAYHPINLRGRIPELTENSFGNIFQMTRAENEGETDWVRLVEKVRAAFKKIDSKYVRKLQEERGFELAKENFMEISKLLLLGDVEIFRFSSYSRFGFYEADFGWGRPVWVSSAGYLGKDTILLIDSLQWTGGIEAWVVMAKQDMERLQQDLEIQLLTSSFVS</sequence>
<dbReference type="OrthoDB" id="671439at2759"/>
<dbReference type="EMBL" id="BKCP01004650">
    <property type="protein sequence ID" value="GER32965.1"/>
    <property type="molecule type" value="Genomic_DNA"/>
</dbReference>
<evidence type="ECO:0000256" key="1">
    <source>
        <dbReference type="ARBA" id="ARBA00009861"/>
    </source>
</evidence>
<gene>
    <name evidence="4" type="ORF">STAS_09062</name>
</gene>
<organism evidence="4 5">
    <name type="scientific">Striga asiatica</name>
    <name type="common">Asiatic witchweed</name>
    <name type="synonym">Buchnera asiatica</name>
    <dbReference type="NCBI Taxonomy" id="4170"/>
    <lineage>
        <taxon>Eukaryota</taxon>
        <taxon>Viridiplantae</taxon>
        <taxon>Streptophyta</taxon>
        <taxon>Embryophyta</taxon>
        <taxon>Tracheophyta</taxon>
        <taxon>Spermatophyta</taxon>
        <taxon>Magnoliopsida</taxon>
        <taxon>eudicotyledons</taxon>
        <taxon>Gunneridae</taxon>
        <taxon>Pentapetalae</taxon>
        <taxon>asterids</taxon>
        <taxon>lamiids</taxon>
        <taxon>Lamiales</taxon>
        <taxon>Orobanchaceae</taxon>
        <taxon>Buchnereae</taxon>
        <taxon>Striga</taxon>
    </lineage>
</organism>
<dbReference type="PANTHER" id="PTHR31623">
    <property type="entry name" value="F21J9.9"/>
    <property type="match status" value="1"/>
</dbReference>
<dbReference type="Proteomes" id="UP000325081">
    <property type="component" value="Unassembled WGS sequence"/>
</dbReference>
<keyword evidence="5" id="KW-1185">Reference proteome</keyword>
<dbReference type="GO" id="GO:0016746">
    <property type="term" value="F:acyltransferase activity"/>
    <property type="evidence" value="ECO:0007669"/>
    <property type="project" value="UniProtKB-KW"/>
</dbReference>
<dbReference type="InterPro" id="IPR023213">
    <property type="entry name" value="CAT-like_dom_sf"/>
</dbReference>
<keyword evidence="3" id="KW-0012">Acyltransferase</keyword>
<evidence type="ECO:0000313" key="4">
    <source>
        <dbReference type="EMBL" id="GER32965.1"/>
    </source>
</evidence>
<evidence type="ECO:0000256" key="3">
    <source>
        <dbReference type="ARBA" id="ARBA00023315"/>
    </source>
</evidence>
<accession>A0A5A7PJA6</accession>
<evidence type="ECO:0000256" key="2">
    <source>
        <dbReference type="ARBA" id="ARBA00022679"/>
    </source>
</evidence>
<comment type="caution">
    <text evidence="4">The sequence shown here is derived from an EMBL/GenBank/DDBJ whole genome shotgun (WGS) entry which is preliminary data.</text>
</comment>